<feature type="compositionally biased region" description="Low complexity" evidence="2">
    <location>
        <begin position="367"/>
        <end position="377"/>
    </location>
</feature>
<dbReference type="Proteomes" id="UP000030694">
    <property type="component" value="Unassembled WGS sequence"/>
</dbReference>
<feature type="compositionally biased region" description="Polar residues" evidence="2">
    <location>
        <begin position="378"/>
        <end position="389"/>
    </location>
</feature>
<dbReference type="OrthoDB" id="372418at2759"/>
<dbReference type="EMBL" id="KI927470">
    <property type="protein sequence ID" value="ETW63552.1"/>
    <property type="molecule type" value="Genomic_DNA"/>
</dbReference>
<protein>
    <submittedName>
        <fullName evidence="3">Uncharacterized protein</fullName>
    </submittedName>
</protein>
<feature type="compositionally biased region" description="Low complexity" evidence="2">
    <location>
        <begin position="271"/>
        <end position="290"/>
    </location>
</feature>
<reference evidence="3 4" key="1">
    <citation type="submission" date="2013-02" db="EMBL/GenBank/DDBJ databases">
        <title>The Genome Annotation of Plasmodium falciparum CAMP/Malaysia.</title>
        <authorList>
            <consortium name="The Broad Institute Genome Sequencing Platform"/>
            <consortium name="The Broad Institute Genome Sequencing Center for Infectious Disease"/>
            <person name="Neafsey D."/>
            <person name="Hoffman S."/>
            <person name="Volkman S."/>
            <person name="Rosenthal P."/>
            <person name="Walker B."/>
            <person name="Young S.K."/>
            <person name="Zeng Q."/>
            <person name="Gargeya S."/>
            <person name="Fitzgerald M."/>
            <person name="Haas B."/>
            <person name="Abouelleil A."/>
            <person name="Allen A.W."/>
            <person name="Alvarado L."/>
            <person name="Arachchi H.M."/>
            <person name="Berlin A.M."/>
            <person name="Chapman S.B."/>
            <person name="Gainer-Dewar J."/>
            <person name="Goldberg J."/>
            <person name="Griggs A."/>
            <person name="Gujja S."/>
            <person name="Hansen M."/>
            <person name="Howarth C."/>
            <person name="Imamovic A."/>
            <person name="Ireland A."/>
            <person name="Larimer J."/>
            <person name="McCowan C."/>
            <person name="Murphy C."/>
            <person name="Pearson M."/>
            <person name="Poon T.W."/>
            <person name="Priest M."/>
            <person name="Roberts A."/>
            <person name="Saif S."/>
            <person name="Shea T."/>
            <person name="Sisk P."/>
            <person name="Sykes S."/>
            <person name="Wortman J."/>
            <person name="Nusbaum C."/>
            <person name="Birren B."/>
        </authorList>
    </citation>
    <scope>NUCLEOTIDE SEQUENCE [LARGE SCALE GENOMIC DNA]</scope>
    <source>
        <strain evidence="3 4">CAMP/Malaysia</strain>
    </source>
</reference>
<accession>A0A024XDC1</accession>
<sequence>MKILLKMGKLKNQLDIHINSKNDIQEKLKNIYTENNKVERDNDDLKNELTKTKLNLEKLKDEYEELYHNKQYVFSCYKNEEKILKENLERYKTKCAILENQKDCHILEDKYKQLEIKLKDTENEKYMYERTCLMNEKRQNDMATEIKDLKNELYDCKNRLYKMSKSDVLDMKTTLYNQDILRDKIKDEELNIIKDYLDELHYATQNLYNTNYYNTLCNYKKLGESKQFSVLKCLKTKEGTRKDNIESYHFDHEEKLNNPNYSYYSDQEELNSSQSHHSYNSNNTSNYEHSFPYQSKTTKHPQKNIQNQTKDMKHILFSLNAADEFKKKKKKKKHTHKDEKKEIINFNTKEKNIFHNHKNKEPKNKTKNPNNHTNKTELSNQKTHNFKTQQTEKKYNNIHNYKNQKLKCKIIPDNYNNLSYSQNIKHVNNDLNKSYTFENIIQMTNYKIKDLKDKEDNIKFTNDKEKELFQYLILKAINEIEQISTKLEQKFKDQLINKINYLQEKYEHKVKDLYKFNVSLGIQNEQLLKKDQDNKELIKQLESTKHIMLHQIENLKKNNQIIYDKFLQKDISQNETNDTIEKLNQKLKSEQKQIYHYEQKINTLNDDLNNSYQKYVYYYNKSDSNQNLLQQKEDQIVHLKLLKKKKKKKKLYNQDILRDKIKEKEKDKETFQFNYNNIQSDEKPEHEETSDDPLNVKQKISSIEKQLILLKLEKANKESELIRCPKHGRRSEEIKKKEFIETKLKYLEDKINILNKNLKYMKLKKNEKNNI</sequence>
<evidence type="ECO:0000256" key="2">
    <source>
        <dbReference type="SAM" id="MobiDB-lite"/>
    </source>
</evidence>
<evidence type="ECO:0000313" key="4">
    <source>
        <dbReference type="Proteomes" id="UP000030694"/>
    </source>
</evidence>
<evidence type="ECO:0000256" key="1">
    <source>
        <dbReference type="SAM" id="Coils"/>
    </source>
</evidence>
<dbReference type="OMA" id="NDMATEI"/>
<organism evidence="3 4">
    <name type="scientific">Plasmodium falciparum (isolate Camp / Malaysia)</name>
    <dbReference type="NCBI Taxonomy" id="5835"/>
    <lineage>
        <taxon>Eukaryota</taxon>
        <taxon>Sar</taxon>
        <taxon>Alveolata</taxon>
        <taxon>Apicomplexa</taxon>
        <taxon>Aconoidasida</taxon>
        <taxon>Haemosporida</taxon>
        <taxon>Plasmodiidae</taxon>
        <taxon>Plasmodium</taxon>
        <taxon>Plasmodium (Laverania)</taxon>
    </lineage>
</organism>
<gene>
    <name evidence="3" type="ORF">PFMC_00609</name>
</gene>
<keyword evidence="1" id="KW-0175">Coiled coil</keyword>
<name>A0A024XDC1_PLAFC</name>
<proteinExistence type="predicted"/>
<feature type="coiled-coil region" evidence="1">
    <location>
        <begin position="700"/>
        <end position="757"/>
    </location>
</feature>
<feature type="compositionally biased region" description="Basic and acidic residues" evidence="2">
    <location>
        <begin position="349"/>
        <end position="364"/>
    </location>
</feature>
<feature type="coiled-coil region" evidence="1">
    <location>
        <begin position="21"/>
        <end position="131"/>
    </location>
</feature>
<dbReference type="AlphaFoldDB" id="A0A024XDC1"/>
<feature type="coiled-coil region" evidence="1">
    <location>
        <begin position="538"/>
        <end position="649"/>
    </location>
</feature>
<feature type="region of interest" description="Disordered" evidence="2">
    <location>
        <begin position="256"/>
        <end position="304"/>
    </location>
</feature>
<evidence type="ECO:0000313" key="3">
    <source>
        <dbReference type="EMBL" id="ETW63552.1"/>
    </source>
</evidence>
<feature type="region of interest" description="Disordered" evidence="2">
    <location>
        <begin position="349"/>
        <end position="392"/>
    </location>
</feature>
<reference evidence="3 4" key="2">
    <citation type="submission" date="2013-02" db="EMBL/GenBank/DDBJ databases">
        <title>The Genome Sequence of Plasmodium falciparum CAMP/Malaysia.</title>
        <authorList>
            <consortium name="The Broad Institute Genome Sequencing Platform"/>
            <consortium name="The Broad Institute Genome Sequencing Center for Infectious Disease"/>
            <person name="Neafsey D."/>
            <person name="Cheeseman I."/>
            <person name="Volkman S."/>
            <person name="Adams J."/>
            <person name="Walker B."/>
            <person name="Young S.K."/>
            <person name="Zeng Q."/>
            <person name="Gargeya S."/>
            <person name="Fitzgerald M."/>
            <person name="Haas B."/>
            <person name="Abouelleil A."/>
            <person name="Alvarado L."/>
            <person name="Arachchi H.M."/>
            <person name="Berlin A.M."/>
            <person name="Chapman S.B."/>
            <person name="Dewar J."/>
            <person name="Goldberg J."/>
            <person name="Griggs A."/>
            <person name="Gujja S."/>
            <person name="Hansen M."/>
            <person name="Howarth C."/>
            <person name="Imamovic A."/>
            <person name="Larimer J."/>
            <person name="McCowan C."/>
            <person name="Murphy C."/>
            <person name="Neiman D."/>
            <person name="Pearson M."/>
            <person name="Priest M."/>
            <person name="Roberts A."/>
            <person name="Saif S."/>
            <person name="Shea T."/>
            <person name="Sisk P."/>
            <person name="Sykes S."/>
            <person name="Wortman J."/>
            <person name="Nusbaum C."/>
            <person name="Birren B."/>
        </authorList>
    </citation>
    <scope>NUCLEOTIDE SEQUENCE [LARGE SCALE GENOMIC DNA]</scope>
    <source>
        <strain evidence="3 4">CAMP/Malaysia</strain>
    </source>
</reference>